<evidence type="ECO:0000313" key="2">
    <source>
        <dbReference type="EMBL" id="GAA3015184.1"/>
    </source>
</evidence>
<dbReference type="Proteomes" id="UP001501577">
    <property type="component" value="Unassembled WGS sequence"/>
</dbReference>
<keyword evidence="3" id="KW-1185">Reference proteome</keyword>
<feature type="domain" description="Plasmid pRiA4b Orf3-like" evidence="1">
    <location>
        <begin position="184"/>
        <end position="334"/>
    </location>
</feature>
<name>A0ABP6KNA5_9ENTE</name>
<gene>
    <name evidence="2" type="ORF">GCM10019998_09170</name>
</gene>
<reference evidence="3" key="1">
    <citation type="journal article" date="2019" name="Int. J. Syst. Evol. Microbiol.">
        <title>The Global Catalogue of Microorganisms (GCM) 10K type strain sequencing project: providing services to taxonomists for standard genome sequencing and annotation.</title>
        <authorList>
            <consortium name="The Broad Institute Genomics Platform"/>
            <consortium name="The Broad Institute Genome Sequencing Center for Infectious Disease"/>
            <person name="Wu L."/>
            <person name="Ma J."/>
        </authorList>
    </citation>
    <scope>NUCLEOTIDE SEQUENCE [LARGE SCALE GENOMIC DNA]</scope>
    <source>
        <strain evidence="3">JCM 8736</strain>
    </source>
</reference>
<dbReference type="Gene3D" id="3.10.290.30">
    <property type="entry name" value="MM3350-like"/>
    <property type="match status" value="1"/>
</dbReference>
<dbReference type="EMBL" id="BAAAXQ010000026">
    <property type="protein sequence ID" value="GAA3015184.1"/>
    <property type="molecule type" value="Genomic_DNA"/>
</dbReference>
<evidence type="ECO:0000259" key="1">
    <source>
        <dbReference type="Pfam" id="PF07929"/>
    </source>
</evidence>
<comment type="caution">
    <text evidence="2">The sequence shown here is derived from an EMBL/GenBank/DDBJ whole genome shotgun (WGS) entry which is preliminary data.</text>
</comment>
<dbReference type="InterPro" id="IPR024047">
    <property type="entry name" value="MM3350-like_sf"/>
</dbReference>
<accession>A0ABP6KNA5</accession>
<evidence type="ECO:0000313" key="3">
    <source>
        <dbReference type="Proteomes" id="UP001501577"/>
    </source>
</evidence>
<dbReference type="PANTHER" id="PTHR41878">
    <property type="entry name" value="LEXA REPRESSOR-RELATED"/>
    <property type="match status" value="1"/>
</dbReference>
<proteinExistence type="predicted"/>
<organism evidence="2 3">
    <name type="scientific">Tetragenococcus solitarius</name>
    <dbReference type="NCBI Taxonomy" id="71453"/>
    <lineage>
        <taxon>Bacteria</taxon>
        <taxon>Bacillati</taxon>
        <taxon>Bacillota</taxon>
        <taxon>Bacilli</taxon>
        <taxon>Lactobacillales</taxon>
        <taxon>Enterococcaceae</taxon>
        <taxon>Tetragenococcus</taxon>
    </lineage>
</organism>
<dbReference type="Pfam" id="PF07929">
    <property type="entry name" value="PRiA4_ORF3"/>
    <property type="match status" value="1"/>
</dbReference>
<protein>
    <recommendedName>
        <fullName evidence="1">Plasmid pRiA4b Orf3-like domain-containing protein</fullName>
    </recommendedName>
</protein>
<sequence length="347" mass="40987">MTSMDELLDDFFQNESPVFSNYVEVIDDPGELVTSIVFLTDQMEKIENFSKLNRLEHYYLTYLPKEAVIFPDEVLAIHEVLLDFYQYLYKKSYLTTKDYKNILLFFQKNKHTFIEKMSNDQYWSKEKQQQLDEIDETILDSMPNELEQLFKNLGKQFQPNLKTKDDNKILHFPTGRPQNRRSYAIQLRIDLKGFKPPIWRRVLVFPDSTLTDLHEIIQKCFEWENEHLYQFIADGHYYAPEENTMDDFWGPISEDAASITIGEIFSNTQTINYIYDFGDYWEHKIKFETDVSFDELSNASGKLSNITADQLPICLTGRQDAPLEDSRGEEEFAPFDLEKINIRLADL</sequence>
<dbReference type="PANTHER" id="PTHR41878:SF1">
    <property type="entry name" value="TNPR PROTEIN"/>
    <property type="match status" value="1"/>
</dbReference>
<dbReference type="InterPro" id="IPR012912">
    <property type="entry name" value="Plasmid_pRiA4b_Orf3-like"/>
</dbReference>
<dbReference type="SUPFAM" id="SSF159941">
    <property type="entry name" value="MM3350-like"/>
    <property type="match status" value="1"/>
</dbReference>
<dbReference type="RefSeq" id="WP_068707755.1">
    <property type="nucleotide sequence ID" value="NZ_BAAAXQ010000026.1"/>
</dbReference>